<gene>
    <name evidence="1" type="ORF">HannXRQ_Chr08g0230101</name>
</gene>
<keyword evidence="2" id="KW-1185">Reference proteome</keyword>
<dbReference type="InParanoid" id="A0A251U9X0"/>
<dbReference type="Proteomes" id="UP000215914">
    <property type="component" value="Chromosome 8"/>
</dbReference>
<accession>A0A251U9X0</accession>
<dbReference type="AlphaFoldDB" id="A0A251U9X0"/>
<reference evidence="2" key="1">
    <citation type="journal article" date="2017" name="Nature">
        <title>The sunflower genome provides insights into oil metabolism, flowering and Asterid evolution.</title>
        <authorList>
            <person name="Badouin H."/>
            <person name="Gouzy J."/>
            <person name="Grassa C.J."/>
            <person name="Murat F."/>
            <person name="Staton S.E."/>
            <person name="Cottret L."/>
            <person name="Lelandais-Briere C."/>
            <person name="Owens G.L."/>
            <person name="Carrere S."/>
            <person name="Mayjonade B."/>
            <person name="Legrand L."/>
            <person name="Gill N."/>
            <person name="Kane N.C."/>
            <person name="Bowers J.E."/>
            <person name="Hubner S."/>
            <person name="Bellec A."/>
            <person name="Berard A."/>
            <person name="Berges H."/>
            <person name="Blanchet N."/>
            <person name="Boniface M.C."/>
            <person name="Brunel D."/>
            <person name="Catrice O."/>
            <person name="Chaidir N."/>
            <person name="Claudel C."/>
            <person name="Donnadieu C."/>
            <person name="Faraut T."/>
            <person name="Fievet G."/>
            <person name="Helmstetter N."/>
            <person name="King M."/>
            <person name="Knapp S.J."/>
            <person name="Lai Z."/>
            <person name="Le Paslier M.C."/>
            <person name="Lippi Y."/>
            <person name="Lorenzon L."/>
            <person name="Mandel J.R."/>
            <person name="Marage G."/>
            <person name="Marchand G."/>
            <person name="Marquand E."/>
            <person name="Bret-Mestries E."/>
            <person name="Morien E."/>
            <person name="Nambeesan S."/>
            <person name="Nguyen T."/>
            <person name="Pegot-Espagnet P."/>
            <person name="Pouilly N."/>
            <person name="Raftis F."/>
            <person name="Sallet E."/>
            <person name="Schiex T."/>
            <person name="Thomas J."/>
            <person name="Vandecasteele C."/>
            <person name="Vares D."/>
            <person name="Vear F."/>
            <person name="Vautrin S."/>
            <person name="Crespi M."/>
            <person name="Mangin B."/>
            <person name="Burke J.M."/>
            <person name="Salse J."/>
            <person name="Munos S."/>
            <person name="Vincourt P."/>
            <person name="Rieseberg L.H."/>
            <person name="Langlade N.B."/>
        </authorList>
    </citation>
    <scope>NUCLEOTIDE SEQUENCE [LARGE SCALE GENOMIC DNA]</scope>
    <source>
        <strain evidence="2">cv. SF193</strain>
    </source>
</reference>
<organism evidence="1 2">
    <name type="scientific">Helianthus annuus</name>
    <name type="common">Common sunflower</name>
    <dbReference type="NCBI Taxonomy" id="4232"/>
    <lineage>
        <taxon>Eukaryota</taxon>
        <taxon>Viridiplantae</taxon>
        <taxon>Streptophyta</taxon>
        <taxon>Embryophyta</taxon>
        <taxon>Tracheophyta</taxon>
        <taxon>Spermatophyta</taxon>
        <taxon>Magnoliopsida</taxon>
        <taxon>eudicotyledons</taxon>
        <taxon>Gunneridae</taxon>
        <taxon>Pentapetalae</taxon>
        <taxon>asterids</taxon>
        <taxon>campanulids</taxon>
        <taxon>Asterales</taxon>
        <taxon>Asteraceae</taxon>
        <taxon>Asteroideae</taxon>
        <taxon>Heliantheae alliance</taxon>
        <taxon>Heliantheae</taxon>
        <taxon>Helianthus</taxon>
    </lineage>
</organism>
<evidence type="ECO:0000313" key="2">
    <source>
        <dbReference type="Proteomes" id="UP000215914"/>
    </source>
</evidence>
<dbReference type="EMBL" id="CM007897">
    <property type="protein sequence ID" value="OTG19081.1"/>
    <property type="molecule type" value="Genomic_DNA"/>
</dbReference>
<proteinExistence type="predicted"/>
<name>A0A251U9X0_HELAN</name>
<protein>
    <submittedName>
        <fullName evidence="1">Uncharacterized protein</fullName>
    </submittedName>
</protein>
<sequence>MNLNRVDGCGGFLAIQDPCSSKWVTNSGFCSVPSQFSSKLESNLSHRTEASIKRSCRRSLQVKIVSVKANTVLGSVMNLNRVDGCGGFLAIQDPRSSKWVTDSGFCSVPSQFSSKLESNLSHRTEASIKCSCRRSLQVKIVSVKANTVLGSSSRVDFSIFLRALFYKKSQTQPLIISRLHQLSSRFKCTSYVTNVEV</sequence>
<evidence type="ECO:0000313" key="1">
    <source>
        <dbReference type="EMBL" id="OTG19081.1"/>
    </source>
</evidence>